<keyword evidence="7 12" id="KW-0663">Pyridoxal phosphate</keyword>
<dbReference type="InterPro" id="IPR043132">
    <property type="entry name" value="BCAT-like_C"/>
</dbReference>
<comment type="similarity">
    <text evidence="5 11">Belongs to the class-IV pyridoxal-phosphate-dependent aminotransferase family.</text>
</comment>
<dbReference type="InterPro" id="IPR036038">
    <property type="entry name" value="Aminotransferase-like"/>
</dbReference>
<evidence type="ECO:0000256" key="7">
    <source>
        <dbReference type="ARBA" id="ARBA00022898"/>
    </source>
</evidence>
<evidence type="ECO:0000313" key="14">
    <source>
        <dbReference type="Proteomes" id="UP001596472"/>
    </source>
</evidence>
<accession>A0ABW2L371</accession>
<dbReference type="PANTHER" id="PTHR42743:SF11">
    <property type="entry name" value="AMINODEOXYCHORISMATE LYASE"/>
    <property type="match status" value="1"/>
</dbReference>
<organism evidence="13 14">
    <name type="scientific">Haloferula chungangensis</name>
    <dbReference type="NCBI Taxonomy" id="1048331"/>
    <lineage>
        <taxon>Bacteria</taxon>
        <taxon>Pseudomonadati</taxon>
        <taxon>Verrucomicrobiota</taxon>
        <taxon>Verrucomicrobiia</taxon>
        <taxon>Verrucomicrobiales</taxon>
        <taxon>Verrucomicrobiaceae</taxon>
        <taxon>Haloferula</taxon>
    </lineage>
</organism>
<dbReference type="CDD" id="cd00449">
    <property type="entry name" value="PLPDE_IV"/>
    <property type="match status" value="1"/>
</dbReference>
<dbReference type="InterPro" id="IPR018300">
    <property type="entry name" value="Aminotrans_IV_CS"/>
</dbReference>
<dbReference type="GO" id="GO:0008483">
    <property type="term" value="F:transaminase activity"/>
    <property type="evidence" value="ECO:0007669"/>
    <property type="project" value="UniProtKB-KW"/>
</dbReference>
<evidence type="ECO:0000256" key="5">
    <source>
        <dbReference type="ARBA" id="ARBA00009320"/>
    </source>
</evidence>
<dbReference type="Gene3D" id="3.30.470.10">
    <property type="match status" value="1"/>
</dbReference>
<dbReference type="SUPFAM" id="SSF56752">
    <property type="entry name" value="D-aminoacid aminotransferase-like PLP-dependent enzymes"/>
    <property type="match status" value="1"/>
</dbReference>
<dbReference type="Gene3D" id="3.20.10.10">
    <property type="entry name" value="D-amino Acid Aminotransferase, subunit A, domain 2"/>
    <property type="match status" value="1"/>
</dbReference>
<evidence type="ECO:0000256" key="2">
    <source>
        <dbReference type="ARBA" id="ARBA00004824"/>
    </source>
</evidence>
<gene>
    <name evidence="13" type="ORF">ACFQY0_06315</name>
</gene>
<comment type="cofactor">
    <cofactor evidence="1 12">
        <name>pyridoxal 5'-phosphate</name>
        <dbReference type="ChEBI" id="CHEBI:597326"/>
    </cofactor>
</comment>
<evidence type="ECO:0000256" key="11">
    <source>
        <dbReference type="RuleBase" id="RU004106"/>
    </source>
</evidence>
<dbReference type="InterPro" id="IPR050571">
    <property type="entry name" value="Class-IV_PLP-Dep_Aminotrnsfr"/>
</dbReference>
<dbReference type="EC" id="2.6.1.42" evidence="6"/>
<comment type="catalytic activity">
    <reaction evidence="9">
        <text>L-isoleucine + 2-oxoglutarate = (S)-3-methyl-2-oxopentanoate + L-glutamate</text>
        <dbReference type="Rhea" id="RHEA:24801"/>
        <dbReference type="ChEBI" id="CHEBI:16810"/>
        <dbReference type="ChEBI" id="CHEBI:29985"/>
        <dbReference type="ChEBI" id="CHEBI:35146"/>
        <dbReference type="ChEBI" id="CHEBI:58045"/>
        <dbReference type="EC" id="2.6.1.42"/>
    </reaction>
</comment>
<reference evidence="14" key="1">
    <citation type="journal article" date="2019" name="Int. J. Syst. Evol. Microbiol.">
        <title>The Global Catalogue of Microorganisms (GCM) 10K type strain sequencing project: providing services to taxonomists for standard genome sequencing and annotation.</title>
        <authorList>
            <consortium name="The Broad Institute Genomics Platform"/>
            <consortium name="The Broad Institute Genome Sequencing Center for Infectious Disease"/>
            <person name="Wu L."/>
            <person name="Ma J."/>
        </authorList>
    </citation>
    <scope>NUCLEOTIDE SEQUENCE [LARGE SCALE GENOMIC DNA]</scope>
    <source>
        <strain evidence="14">CGMCC 4.1467</strain>
    </source>
</reference>
<evidence type="ECO:0000256" key="12">
    <source>
        <dbReference type="RuleBase" id="RU004516"/>
    </source>
</evidence>
<keyword evidence="13" id="KW-0808">Transferase</keyword>
<dbReference type="PANTHER" id="PTHR42743">
    <property type="entry name" value="AMINO-ACID AMINOTRANSFERASE"/>
    <property type="match status" value="1"/>
</dbReference>
<proteinExistence type="inferred from homology"/>
<comment type="pathway">
    <text evidence="3">Amino-acid biosynthesis; L-valine biosynthesis; L-valine from pyruvate: step 4/4.</text>
</comment>
<comment type="pathway">
    <text evidence="4">Amino-acid biosynthesis; L-leucine biosynthesis; L-leucine from 3-methyl-2-oxobutanoate: step 4/4.</text>
</comment>
<evidence type="ECO:0000256" key="10">
    <source>
        <dbReference type="ARBA" id="ARBA00049229"/>
    </source>
</evidence>
<comment type="catalytic activity">
    <reaction evidence="8">
        <text>L-valine + 2-oxoglutarate = 3-methyl-2-oxobutanoate + L-glutamate</text>
        <dbReference type="Rhea" id="RHEA:24813"/>
        <dbReference type="ChEBI" id="CHEBI:11851"/>
        <dbReference type="ChEBI" id="CHEBI:16810"/>
        <dbReference type="ChEBI" id="CHEBI:29985"/>
        <dbReference type="ChEBI" id="CHEBI:57762"/>
        <dbReference type="EC" id="2.6.1.42"/>
    </reaction>
</comment>
<evidence type="ECO:0000256" key="8">
    <source>
        <dbReference type="ARBA" id="ARBA00048212"/>
    </source>
</evidence>
<protein>
    <recommendedName>
        <fullName evidence="6">branched-chain-amino-acid transaminase</fullName>
        <ecNumber evidence="6">2.6.1.42</ecNumber>
    </recommendedName>
</protein>
<name>A0ABW2L371_9BACT</name>
<dbReference type="InterPro" id="IPR001544">
    <property type="entry name" value="Aminotrans_IV"/>
</dbReference>
<dbReference type="InterPro" id="IPR043131">
    <property type="entry name" value="BCAT-like_N"/>
</dbReference>
<dbReference type="Proteomes" id="UP001596472">
    <property type="component" value="Unassembled WGS sequence"/>
</dbReference>
<sequence length="248" mass="26747">MPIEARGFTHGLGVFETMLAVDGHLDARDQHFKRLEASCGRLGLLLPEGLDSAIETLLKKKGRQRVRLQVSAGPGPLNRLGGGSEIVSLLISEAEAPPEAASAVWSPWPRNERSPLVGLKCVNYAENLLALDLARQEGVTTAIFLNTRRELCEAATANLFLVHAGKIRTPALNSGCLPGVTRGRVFNVARMLGVEAEEAVLTRDDLEFADEIFLTSATQGVVPLTRLEGLKIEVGTVTKSLRDVFTGK</sequence>
<evidence type="ECO:0000313" key="13">
    <source>
        <dbReference type="EMBL" id="MFC7336783.1"/>
    </source>
</evidence>
<evidence type="ECO:0000256" key="1">
    <source>
        <dbReference type="ARBA" id="ARBA00001933"/>
    </source>
</evidence>
<keyword evidence="13" id="KW-0032">Aminotransferase</keyword>
<dbReference type="EMBL" id="JBHTBS010000002">
    <property type="protein sequence ID" value="MFC7336783.1"/>
    <property type="molecule type" value="Genomic_DNA"/>
</dbReference>
<comment type="caution">
    <text evidence="13">The sequence shown here is derived from an EMBL/GenBank/DDBJ whole genome shotgun (WGS) entry which is preliminary data.</text>
</comment>
<comment type="pathway">
    <text evidence="2">Amino-acid biosynthesis; L-isoleucine biosynthesis; L-isoleucine from 2-oxobutanoate: step 4/4.</text>
</comment>
<evidence type="ECO:0000256" key="4">
    <source>
        <dbReference type="ARBA" id="ARBA00005072"/>
    </source>
</evidence>
<dbReference type="Pfam" id="PF01063">
    <property type="entry name" value="Aminotran_4"/>
    <property type="match status" value="1"/>
</dbReference>
<dbReference type="PROSITE" id="PS00770">
    <property type="entry name" value="AA_TRANSFER_CLASS_4"/>
    <property type="match status" value="1"/>
</dbReference>
<keyword evidence="14" id="KW-1185">Reference proteome</keyword>
<comment type="catalytic activity">
    <reaction evidence="10">
        <text>L-leucine + 2-oxoglutarate = 4-methyl-2-oxopentanoate + L-glutamate</text>
        <dbReference type="Rhea" id="RHEA:18321"/>
        <dbReference type="ChEBI" id="CHEBI:16810"/>
        <dbReference type="ChEBI" id="CHEBI:17865"/>
        <dbReference type="ChEBI" id="CHEBI:29985"/>
        <dbReference type="ChEBI" id="CHEBI:57427"/>
        <dbReference type="EC" id="2.6.1.42"/>
    </reaction>
</comment>
<evidence type="ECO:0000256" key="3">
    <source>
        <dbReference type="ARBA" id="ARBA00004931"/>
    </source>
</evidence>
<evidence type="ECO:0000256" key="6">
    <source>
        <dbReference type="ARBA" id="ARBA00013053"/>
    </source>
</evidence>
<evidence type="ECO:0000256" key="9">
    <source>
        <dbReference type="ARBA" id="ARBA00048798"/>
    </source>
</evidence>